<comment type="catalytic activity">
    <reaction evidence="7">
        <text>a (3S)-3-hydroxyacyl-CoA = a (2E)-enoyl-CoA + H2O</text>
        <dbReference type="Rhea" id="RHEA:16105"/>
        <dbReference type="ChEBI" id="CHEBI:15377"/>
        <dbReference type="ChEBI" id="CHEBI:57318"/>
        <dbReference type="ChEBI" id="CHEBI:58856"/>
        <dbReference type="EC" id="4.2.1.17"/>
    </reaction>
</comment>
<keyword evidence="6" id="KW-0456">Lyase</keyword>
<evidence type="ECO:0000256" key="8">
    <source>
        <dbReference type="ARBA" id="ARBA00023717"/>
    </source>
</evidence>
<dbReference type="Gene3D" id="1.10.12.10">
    <property type="entry name" value="Lyase 2-enoyl-coa Hydratase, Chain A, domain 2"/>
    <property type="match status" value="1"/>
</dbReference>
<dbReference type="GeneID" id="31929853"/>
<evidence type="ECO:0000313" key="11">
    <source>
        <dbReference type="Proteomes" id="UP000007127"/>
    </source>
</evidence>
<dbReference type="InterPro" id="IPR018376">
    <property type="entry name" value="Enoyl-CoA_hyd/isom_CS"/>
</dbReference>
<evidence type="ECO:0000313" key="10">
    <source>
        <dbReference type="EMBL" id="AJD54279.1"/>
    </source>
</evidence>
<comment type="catalytic activity">
    <reaction evidence="8">
        <text>a 4-saturated-(3S)-3-hydroxyacyl-CoA = a (3E)-enoyl-CoA + H2O</text>
        <dbReference type="Rhea" id="RHEA:20724"/>
        <dbReference type="ChEBI" id="CHEBI:15377"/>
        <dbReference type="ChEBI" id="CHEBI:58521"/>
        <dbReference type="ChEBI" id="CHEBI:137480"/>
        <dbReference type="EC" id="4.2.1.17"/>
    </reaction>
</comment>
<dbReference type="PANTHER" id="PTHR11941:SF54">
    <property type="entry name" value="ENOYL-COA HYDRATASE, MITOCHONDRIAL"/>
    <property type="match status" value="1"/>
</dbReference>
<evidence type="ECO:0000256" key="3">
    <source>
        <dbReference type="ARBA" id="ARBA00012076"/>
    </source>
</evidence>
<keyword evidence="5" id="KW-0443">Lipid metabolism</keyword>
<dbReference type="Gene3D" id="3.90.226.10">
    <property type="entry name" value="2-enoyl-CoA Hydratase, Chain A, domain 1"/>
    <property type="match status" value="1"/>
</dbReference>
<dbReference type="Proteomes" id="UP000007127">
    <property type="component" value="Chromosome"/>
</dbReference>
<dbReference type="PANTHER" id="PTHR11941">
    <property type="entry name" value="ENOYL-COA HYDRATASE-RELATED"/>
    <property type="match status" value="1"/>
</dbReference>
<evidence type="ECO:0000256" key="9">
    <source>
        <dbReference type="RuleBase" id="RU003707"/>
    </source>
</evidence>
<name>A0AB72UJC5_9PROT</name>
<dbReference type="EC" id="4.2.1.17" evidence="3"/>
<dbReference type="InterPro" id="IPR029045">
    <property type="entry name" value="ClpP/crotonase-like_dom_sf"/>
</dbReference>
<dbReference type="KEGG" id="txi:TH3_20885"/>
<evidence type="ECO:0000256" key="2">
    <source>
        <dbReference type="ARBA" id="ARBA00005254"/>
    </source>
</evidence>
<dbReference type="EMBL" id="CP004388">
    <property type="protein sequence ID" value="AJD54279.1"/>
    <property type="molecule type" value="Genomic_DNA"/>
</dbReference>
<dbReference type="CDD" id="cd06558">
    <property type="entry name" value="crotonase-like"/>
    <property type="match status" value="1"/>
</dbReference>
<dbReference type="SUPFAM" id="SSF52096">
    <property type="entry name" value="ClpP/crotonase"/>
    <property type="match status" value="1"/>
</dbReference>
<dbReference type="InterPro" id="IPR014748">
    <property type="entry name" value="Enoyl-CoA_hydra_C"/>
</dbReference>
<keyword evidence="4" id="KW-0276">Fatty acid metabolism</keyword>
<accession>A0AB72UJC5</accession>
<evidence type="ECO:0000256" key="5">
    <source>
        <dbReference type="ARBA" id="ARBA00023098"/>
    </source>
</evidence>
<comment type="function">
    <text evidence="1">Could possibly oxidize fatty acids using specific components.</text>
</comment>
<sequence length="258" mass="28102">MSYENIIAEVKGNVGLITLNRPQALNALCAALITDIGEALDQFENDENIRAIVITGSERAFAAGADIKEMADYDYMDVYKNDFITKGWTWVASCRKPVIAAVAGFALGGGCELAMMCDIILAADTAKFGQPEITIGTIPGAGGTQRLTRAIGKSKAMEMCLTGRMMDAEEAERSGLVARVVPADSLLEEAMKLADKIASFSGPVSMKVKESVSKSYEMTLTEGLMFERREFHSTFALDDRAEGMKAFSEKRKPDFKHR</sequence>
<evidence type="ECO:0000256" key="6">
    <source>
        <dbReference type="ARBA" id="ARBA00023239"/>
    </source>
</evidence>
<dbReference type="InterPro" id="IPR001753">
    <property type="entry name" value="Enoyl-CoA_hydra/iso"/>
</dbReference>
<dbReference type="FunFam" id="3.90.226.10:FF:000019">
    <property type="entry name" value="Enoyl-CoA hydratase, mitochondrial"/>
    <property type="match status" value="1"/>
</dbReference>
<dbReference type="GO" id="GO:0004300">
    <property type="term" value="F:enoyl-CoA hydratase activity"/>
    <property type="evidence" value="ECO:0007669"/>
    <property type="project" value="UniProtKB-EC"/>
</dbReference>
<dbReference type="GO" id="GO:0006635">
    <property type="term" value="P:fatty acid beta-oxidation"/>
    <property type="evidence" value="ECO:0007669"/>
    <property type="project" value="TreeGrafter"/>
</dbReference>
<comment type="similarity">
    <text evidence="2 9">Belongs to the enoyl-CoA hydratase/isomerase family.</text>
</comment>
<reference evidence="10 11" key="1">
    <citation type="journal article" date="2012" name="J. Bacteriol.">
        <title>Genome sequence of Thalassospira xiamenensis type strain M-5.</title>
        <authorList>
            <person name="Lai Q."/>
            <person name="Shao Z."/>
        </authorList>
    </citation>
    <scope>NUCLEOTIDE SEQUENCE [LARGE SCALE GENOMIC DNA]</scope>
    <source>
        <strain evidence="10 11">M-5</strain>
    </source>
</reference>
<organism evidence="10 11">
    <name type="scientific">Thalassospira xiamenensis M-5 = DSM 17429</name>
    <dbReference type="NCBI Taxonomy" id="1123366"/>
    <lineage>
        <taxon>Bacteria</taxon>
        <taxon>Pseudomonadati</taxon>
        <taxon>Pseudomonadota</taxon>
        <taxon>Alphaproteobacteria</taxon>
        <taxon>Rhodospirillales</taxon>
        <taxon>Thalassospiraceae</taxon>
        <taxon>Thalassospira</taxon>
    </lineage>
</organism>
<gene>
    <name evidence="10" type="ORF">TH3_20885</name>
</gene>
<dbReference type="Pfam" id="PF00378">
    <property type="entry name" value="ECH_1"/>
    <property type="match status" value="1"/>
</dbReference>
<dbReference type="FunFam" id="1.10.12.10:FF:000001">
    <property type="entry name" value="Probable enoyl-CoA hydratase, mitochondrial"/>
    <property type="match status" value="1"/>
</dbReference>
<dbReference type="RefSeq" id="WP_007088336.1">
    <property type="nucleotide sequence ID" value="NZ_CP004388.1"/>
</dbReference>
<proteinExistence type="inferred from homology"/>
<evidence type="ECO:0000256" key="4">
    <source>
        <dbReference type="ARBA" id="ARBA00022832"/>
    </source>
</evidence>
<protein>
    <recommendedName>
        <fullName evidence="3">enoyl-CoA hydratase</fullName>
        <ecNumber evidence="3">4.2.1.17</ecNumber>
    </recommendedName>
</protein>
<evidence type="ECO:0000256" key="7">
    <source>
        <dbReference type="ARBA" id="ARBA00023709"/>
    </source>
</evidence>
<dbReference type="NCBIfam" id="NF004517">
    <property type="entry name" value="PRK05862.1"/>
    <property type="match status" value="1"/>
</dbReference>
<evidence type="ECO:0000256" key="1">
    <source>
        <dbReference type="ARBA" id="ARBA00002994"/>
    </source>
</evidence>
<dbReference type="PROSITE" id="PS00166">
    <property type="entry name" value="ENOYL_COA_HYDRATASE"/>
    <property type="match status" value="1"/>
</dbReference>
<dbReference type="AlphaFoldDB" id="A0AB72UJC5"/>